<feature type="domain" description="Leucine-binding protein" evidence="3">
    <location>
        <begin position="1"/>
        <end position="326"/>
    </location>
</feature>
<dbReference type="OrthoDB" id="7337537at2"/>
<dbReference type="InterPro" id="IPR028082">
    <property type="entry name" value="Peripla_BP_I"/>
</dbReference>
<dbReference type="Proteomes" id="UP000309128">
    <property type="component" value="Unassembled WGS sequence"/>
</dbReference>
<name>A0A5S4GFV5_9ACTN</name>
<evidence type="ECO:0000259" key="3">
    <source>
        <dbReference type="Pfam" id="PF13458"/>
    </source>
</evidence>
<accession>A0A5S4GFV5</accession>
<gene>
    <name evidence="4" type="ORF">ETD86_02570</name>
</gene>
<organism evidence="4 5">
    <name type="scientific">Nonomuraea turkmeniaca</name>
    <dbReference type="NCBI Taxonomy" id="103838"/>
    <lineage>
        <taxon>Bacteria</taxon>
        <taxon>Bacillati</taxon>
        <taxon>Actinomycetota</taxon>
        <taxon>Actinomycetes</taxon>
        <taxon>Streptosporangiales</taxon>
        <taxon>Streptosporangiaceae</taxon>
        <taxon>Nonomuraea</taxon>
    </lineage>
</organism>
<protein>
    <recommendedName>
        <fullName evidence="3">Leucine-binding protein domain-containing protein</fullName>
    </recommendedName>
</protein>
<comment type="similarity">
    <text evidence="1">Belongs to the leucine-binding protein family.</text>
</comment>
<dbReference type="EMBL" id="VCKY01000005">
    <property type="protein sequence ID" value="TMR25060.1"/>
    <property type="molecule type" value="Genomic_DNA"/>
</dbReference>
<dbReference type="PANTHER" id="PTHR47628:SF1">
    <property type="entry name" value="ALIPHATIC AMIDASE EXPRESSION-REGULATING PROTEIN"/>
    <property type="match status" value="1"/>
</dbReference>
<evidence type="ECO:0000313" key="4">
    <source>
        <dbReference type="EMBL" id="TMR25060.1"/>
    </source>
</evidence>
<dbReference type="Gene3D" id="3.40.50.2300">
    <property type="match status" value="2"/>
</dbReference>
<dbReference type="SUPFAM" id="SSF53822">
    <property type="entry name" value="Periplasmic binding protein-like I"/>
    <property type="match status" value="1"/>
</dbReference>
<sequence>MRGPAGMFGPTCELCAELAAEEVNRAGGVLGRELRLVPVDGGAPPDQVAAEVEALVSLGAVQGITGWHISSVRQAIAPRIAGRVPYVYTALYEGGERTDGVFMTSETPADQLYPAMRLLTRERGLRRWFVVGNDYVWPRRTAHAARRYAAECGAPVCGESYLPLGAHDFREVLRRIERSEADAVLMLLVGSDAVRFNRAFARRGLDQRCVRLSTLMDENMLLASGTAATGELYSTAGFFGSLVTPENLEFHGQYADRFGIEAPPLGSLGESCYEGVLLLAALIERARTLEMRTIMGSSEAVSYEGPRGLLHMRKRHVRQRIYLAEAHGLEFNVVAQLWGGDPATP</sequence>
<evidence type="ECO:0000313" key="5">
    <source>
        <dbReference type="Proteomes" id="UP000309128"/>
    </source>
</evidence>
<evidence type="ECO:0000256" key="2">
    <source>
        <dbReference type="ARBA" id="ARBA00022729"/>
    </source>
</evidence>
<dbReference type="Pfam" id="PF13458">
    <property type="entry name" value="Peripla_BP_6"/>
    <property type="match status" value="1"/>
</dbReference>
<reference evidence="4 5" key="1">
    <citation type="submission" date="2019-05" db="EMBL/GenBank/DDBJ databases">
        <title>Draft genome sequence of Nonomuraea turkmeniaca DSM 43926.</title>
        <authorList>
            <person name="Saricaoglu S."/>
            <person name="Isik K."/>
        </authorList>
    </citation>
    <scope>NUCLEOTIDE SEQUENCE [LARGE SCALE GENOMIC DNA]</scope>
    <source>
        <strain evidence="4 5">DSM 43926</strain>
    </source>
</reference>
<dbReference type="PANTHER" id="PTHR47628">
    <property type="match status" value="1"/>
</dbReference>
<evidence type="ECO:0000256" key="1">
    <source>
        <dbReference type="ARBA" id="ARBA00010062"/>
    </source>
</evidence>
<proteinExistence type="inferred from homology"/>
<dbReference type="InterPro" id="IPR028081">
    <property type="entry name" value="Leu-bd"/>
</dbReference>
<dbReference type="AlphaFoldDB" id="A0A5S4GFV5"/>
<comment type="caution">
    <text evidence="4">The sequence shown here is derived from an EMBL/GenBank/DDBJ whole genome shotgun (WGS) entry which is preliminary data.</text>
</comment>
<keyword evidence="2" id="KW-0732">Signal</keyword>
<keyword evidence="5" id="KW-1185">Reference proteome</keyword>
<dbReference type="CDD" id="cd06358">
    <property type="entry name" value="PBP1_NHase"/>
    <property type="match status" value="1"/>
</dbReference>